<dbReference type="AlphaFoldDB" id="A0A9N9C4G1"/>
<dbReference type="SUPFAM" id="SSF54236">
    <property type="entry name" value="Ubiquitin-like"/>
    <property type="match status" value="1"/>
</dbReference>
<sequence length="127" mass="14824">MVYERPPPENQHYYFRIKRRKLTIFLTANGNDKISTLKKEIIKILDDNDIRDPTKIKLLKSDNSNPPVYTSLDMEGETVNSYGLSDEQILYLTFWDDSNGKFFSNMKGHILLNNIALEKQSIPNDIR</sequence>
<protein>
    <submittedName>
        <fullName evidence="1">9429_t:CDS:1</fullName>
    </submittedName>
</protein>
<comment type="caution">
    <text evidence="1">The sequence shown here is derived from an EMBL/GenBank/DDBJ whole genome shotgun (WGS) entry which is preliminary data.</text>
</comment>
<evidence type="ECO:0000313" key="1">
    <source>
        <dbReference type="EMBL" id="CAG8590370.1"/>
    </source>
</evidence>
<evidence type="ECO:0000313" key="2">
    <source>
        <dbReference type="Proteomes" id="UP000789342"/>
    </source>
</evidence>
<accession>A0A9N9C4G1</accession>
<gene>
    <name evidence="1" type="ORF">AMORRO_LOCUS7319</name>
</gene>
<dbReference type="InterPro" id="IPR029071">
    <property type="entry name" value="Ubiquitin-like_domsf"/>
</dbReference>
<dbReference type="EMBL" id="CAJVPV010005410">
    <property type="protein sequence ID" value="CAG8590370.1"/>
    <property type="molecule type" value="Genomic_DNA"/>
</dbReference>
<dbReference type="Proteomes" id="UP000789342">
    <property type="component" value="Unassembled WGS sequence"/>
</dbReference>
<reference evidence="1" key="1">
    <citation type="submission" date="2021-06" db="EMBL/GenBank/DDBJ databases">
        <authorList>
            <person name="Kallberg Y."/>
            <person name="Tangrot J."/>
            <person name="Rosling A."/>
        </authorList>
    </citation>
    <scope>NUCLEOTIDE SEQUENCE</scope>
    <source>
        <strain evidence="1">CL551</strain>
    </source>
</reference>
<keyword evidence="2" id="KW-1185">Reference proteome</keyword>
<name>A0A9N9C4G1_9GLOM</name>
<organism evidence="1 2">
    <name type="scientific">Acaulospora morrowiae</name>
    <dbReference type="NCBI Taxonomy" id="94023"/>
    <lineage>
        <taxon>Eukaryota</taxon>
        <taxon>Fungi</taxon>
        <taxon>Fungi incertae sedis</taxon>
        <taxon>Mucoromycota</taxon>
        <taxon>Glomeromycotina</taxon>
        <taxon>Glomeromycetes</taxon>
        <taxon>Diversisporales</taxon>
        <taxon>Acaulosporaceae</taxon>
        <taxon>Acaulospora</taxon>
    </lineage>
</organism>
<proteinExistence type="predicted"/>
<dbReference type="Gene3D" id="3.10.20.90">
    <property type="entry name" value="Phosphatidylinositol 3-kinase Catalytic Subunit, Chain A, domain 1"/>
    <property type="match status" value="1"/>
</dbReference>
<dbReference type="OrthoDB" id="428577at2759"/>